<comment type="caution">
    <text evidence="1">The sequence shown here is derived from an EMBL/GenBank/DDBJ whole genome shotgun (WGS) entry which is preliminary data.</text>
</comment>
<sequence>MRQKLFDTGWEPRPADAADMSRLIDSERKKWQPLIKALGITLD</sequence>
<dbReference type="RefSeq" id="WP_273924692.1">
    <property type="nucleotide sequence ID" value="NZ_JAQSIO010000001.1"/>
</dbReference>
<dbReference type="Gene3D" id="3.40.190.150">
    <property type="entry name" value="Bordetella uptake gene, domain 1"/>
    <property type="match status" value="1"/>
</dbReference>
<evidence type="ECO:0000313" key="1">
    <source>
        <dbReference type="EMBL" id="MDD0813160.1"/>
    </source>
</evidence>
<reference evidence="1 2" key="1">
    <citation type="submission" date="2023-02" db="EMBL/GenBank/DDBJ databases">
        <title>Bacterial whole genome sequence for Curvibacter sp. HBC28.</title>
        <authorList>
            <person name="Le V."/>
            <person name="Ko S.-R."/>
            <person name="Ahn C.-Y."/>
            <person name="Oh H.-M."/>
        </authorList>
    </citation>
    <scope>NUCLEOTIDE SEQUENCE [LARGE SCALE GENOMIC DNA]</scope>
    <source>
        <strain evidence="1 2">HBC28</strain>
    </source>
</reference>
<dbReference type="Proteomes" id="UP001528672">
    <property type="component" value="Unassembled WGS sequence"/>
</dbReference>
<organism evidence="1 2">
    <name type="scientific">Curvibacter microcysteis</name>
    <dbReference type="NCBI Taxonomy" id="3026419"/>
    <lineage>
        <taxon>Bacteria</taxon>
        <taxon>Pseudomonadati</taxon>
        <taxon>Pseudomonadota</taxon>
        <taxon>Betaproteobacteria</taxon>
        <taxon>Burkholderiales</taxon>
        <taxon>Comamonadaceae</taxon>
        <taxon>Curvibacter</taxon>
    </lineage>
</organism>
<protein>
    <recommendedName>
        <fullName evidence="3">Tripartite tricarboxylate transporter substrate binding protein</fullName>
    </recommendedName>
</protein>
<evidence type="ECO:0000313" key="2">
    <source>
        <dbReference type="Proteomes" id="UP001528672"/>
    </source>
</evidence>
<name>A0ABT5M9U4_9BURK</name>
<accession>A0ABT5M9U4</accession>
<dbReference type="InterPro" id="IPR042100">
    <property type="entry name" value="Bug_dom1"/>
</dbReference>
<gene>
    <name evidence="1" type="ORF">PSQ39_00810</name>
</gene>
<keyword evidence="2" id="KW-1185">Reference proteome</keyword>
<proteinExistence type="predicted"/>
<evidence type="ECO:0008006" key="3">
    <source>
        <dbReference type="Google" id="ProtNLM"/>
    </source>
</evidence>
<dbReference type="EMBL" id="JAQSIO010000001">
    <property type="protein sequence ID" value="MDD0813160.1"/>
    <property type="molecule type" value="Genomic_DNA"/>
</dbReference>